<dbReference type="GO" id="GO:0005886">
    <property type="term" value="C:plasma membrane"/>
    <property type="evidence" value="ECO:0007669"/>
    <property type="project" value="UniProtKB-SubCell"/>
</dbReference>
<dbReference type="RefSeq" id="WP_108950603.1">
    <property type="nucleotide sequence ID" value="NZ_CP022187.1"/>
</dbReference>
<evidence type="ECO:0000256" key="2">
    <source>
        <dbReference type="ARBA" id="ARBA00005811"/>
    </source>
</evidence>
<keyword evidence="10" id="KW-1185">Reference proteome</keyword>
<dbReference type="KEGG" id="acom:CEW83_18110"/>
<dbReference type="PANTHER" id="PTHR30558:SF7">
    <property type="entry name" value="TOL-PAL SYSTEM PROTEIN TOLR"/>
    <property type="match status" value="1"/>
</dbReference>
<dbReference type="Pfam" id="PF02472">
    <property type="entry name" value="ExbD"/>
    <property type="match status" value="1"/>
</dbReference>
<protein>
    <submittedName>
        <fullName evidence="9">Protein TolR</fullName>
    </submittedName>
</protein>
<evidence type="ECO:0000313" key="10">
    <source>
        <dbReference type="Proteomes" id="UP000244930"/>
    </source>
</evidence>
<keyword evidence="7" id="KW-0813">Transport</keyword>
<dbReference type="AlphaFoldDB" id="A0A2U8GTZ4"/>
<keyword evidence="6 8" id="KW-0472">Membrane</keyword>
<dbReference type="InterPro" id="IPR003400">
    <property type="entry name" value="ExbD"/>
</dbReference>
<dbReference type="Proteomes" id="UP000244930">
    <property type="component" value="Chromosome"/>
</dbReference>
<name>A0A2U8GTZ4_9RHOO</name>
<keyword evidence="3" id="KW-1003">Cell membrane</keyword>
<keyword evidence="5 8" id="KW-1133">Transmembrane helix</keyword>
<gene>
    <name evidence="9" type="ORF">CEW83_18110</name>
</gene>
<dbReference type="PANTHER" id="PTHR30558">
    <property type="entry name" value="EXBD MEMBRANE COMPONENT OF PMF-DRIVEN MACROMOLECULE IMPORT SYSTEM"/>
    <property type="match status" value="1"/>
</dbReference>
<sequence>MRQRRLMNQINVVPYIDVMLVLLVIFMVTAPMVQPGNIDVPSSGPLAAPPAEAMVIEVSKDGSLALRASSSASSKKLSSLEFQRELKQAIASNPEQPFLVAASSELQYQKVIDILETARELGVKKISLQTQSGNRGQ</sequence>
<dbReference type="GO" id="GO:0015031">
    <property type="term" value="P:protein transport"/>
    <property type="evidence" value="ECO:0007669"/>
    <property type="project" value="UniProtKB-KW"/>
</dbReference>
<keyword evidence="7" id="KW-0653">Protein transport</keyword>
<comment type="similarity">
    <text evidence="2 7">Belongs to the ExbD/TolR family.</text>
</comment>
<reference evidence="9 10" key="1">
    <citation type="submission" date="2017-06" db="EMBL/GenBank/DDBJ databases">
        <title>Azoarcus.</title>
        <authorList>
            <person name="Woo J.-H."/>
            <person name="Kim H.-S."/>
        </authorList>
    </citation>
    <scope>NUCLEOTIDE SEQUENCE [LARGE SCALE GENOMIC DNA]</scope>
    <source>
        <strain evidence="9 10">TSPY31</strain>
    </source>
</reference>
<dbReference type="Gene3D" id="3.30.420.270">
    <property type="match status" value="1"/>
</dbReference>
<feature type="transmembrane region" description="Helical" evidence="8">
    <location>
        <begin position="12"/>
        <end position="33"/>
    </location>
</feature>
<evidence type="ECO:0000256" key="5">
    <source>
        <dbReference type="ARBA" id="ARBA00022989"/>
    </source>
</evidence>
<evidence type="ECO:0000256" key="1">
    <source>
        <dbReference type="ARBA" id="ARBA00004162"/>
    </source>
</evidence>
<accession>A0A2U8GTZ4</accession>
<dbReference type="GO" id="GO:0022857">
    <property type="term" value="F:transmembrane transporter activity"/>
    <property type="evidence" value="ECO:0007669"/>
    <property type="project" value="InterPro"/>
</dbReference>
<evidence type="ECO:0000256" key="7">
    <source>
        <dbReference type="RuleBase" id="RU003879"/>
    </source>
</evidence>
<comment type="subcellular location">
    <subcellularLocation>
        <location evidence="1">Cell membrane</location>
        <topology evidence="1">Single-pass membrane protein</topology>
    </subcellularLocation>
    <subcellularLocation>
        <location evidence="7">Cell membrane</location>
        <topology evidence="7">Single-pass type II membrane protein</topology>
    </subcellularLocation>
</comment>
<organism evidence="9 10">
    <name type="scientific">Parazoarcus communis</name>
    <dbReference type="NCBI Taxonomy" id="41977"/>
    <lineage>
        <taxon>Bacteria</taxon>
        <taxon>Pseudomonadati</taxon>
        <taxon>Pseudomonadota</taxon>
        <taxon>Betaproteobacteria</taxon>
        <taxon>Rhodocyclales</taxon>
        <taxon>Zoogloeaceae</taxon>
        <taxon>Parazoarcus</taxon>
    </lineage>
</organism>
<evidence type="ECO:0000256" key="6">
    <source>
        <dbReference type="ARBA" id="ARBA00023136"/>
    </source>
</evidence>
<evidence type="ECO:0000256" key="4">
    <source>
        <dbReference type="ARBA" id="ARBA00022692"/>
    </source>
</evidence>
<keyword evidence="4 7" id="KW-0812">Transmembrane</keyword>
<evidence type="ECO:0000313" key="9">
    <source>
        <dbReference type="EMBL" id="AWI76904.1"/>
    </source>
</evidence>
<dbReference type="EMBL" id="CP022187">
    <property type="protein sequence ID" value="AWI76904.1"/>
    <property type="molecule type" value="Genomic_DNA"/>
</dbReference>
<proteinExistence type="inferred from homology"/>
<evidence type="ECO:0000256" key="3">
    <source>
        <dbReference type="ARBA" id="ARBA00022475"/>
    </source>
</evidence>
<evidence type="ECO:0000256" key="8">
    <source>
        <dbReference type="SAM" id="Phobius"/>
    </source>
</evidence>